<organism evidence="2 3">
    <name type="scientific">Cladophialophora carrionii CBS 160.54</name>
    <dbReference type="NCBI Taxonomy" id="1279043"/>
    <lineage>
        <taxon>Eukaryota</taxon>
        <taxon>Fungi</taxon>
        <taxon>Dikarya</taxon>
        <taxon>Ascomycota</taxon>
        <taxon>Pezizomycotina</taxon>
        <taxon>Eurotiomycetes</taxon>
        <taxon>Chaetothyriomycetidae</taxon>
        <taxon>Chaetothyriales</taxon>
        <taxon>Herpotrichiellaceae</taxon>
        <taxon>Cladophialophora</taxon>
    </lineage>
</organism>
<dbReference type="Proteomes" id="UP000030678">
    <property type="component" value="Unassembled WGS sequence"/>
</dbReference>
<dbReference type="HOGENOM" id="CLU_1142488_0_0_1"/>
<evidence type="ECO:0000313" key="3">
    <source>
        <dbReference type="Proteomes" id="UP000030678"/>
    </source>
</evidence>
<feature type="compositionally biased region" description="Basic and acidic residues" evidence="1">
    <location>
        <begin position="78"/>
        <end position="90"/>
    </location>
</feature>
<evidence type="ECO:0000256" key="1">
    <source>
        <dbReference type="SAM" id="MobiDB-lite"/>
    </source>
</evidence>
<evidence type="ECO:0000313" key="2">
    <source>
        <dbReference type="EMBL" id="ETI24395.1"/>
    </source>
</evidence>
<name>V9DC35_9EURO</name>
<proteinExistence type="predicted"/>
<gene>
    <name evidence="2" type="ORF">G647_03764</name>
</gene>
<feature type="compositionally biased region" description="Polar residues" evidence="1">
    <location>
        <begin position="49"/>
        <end position="66"/>
    </location>
</feature>
<dbReference type="AlphaFoldDB" id="V9DC35"/>
<protein>
    <submittedName>
        <fullName evidence="2">Uncharacterized protein</fullName>
    </submittedName>
</protein>
<reference evidence="2 3" key="1">
    <citation type="submission" date="2013-03" db="EMBL/GenBank/DDBJ databases">
        <title>The Genome Sequence of Cladophialophora carrionii CBS 160.54.</title>
        <authorList>
            <consortium name="The Broad Institute Genomics Platform"/>
            <person name="Cuomo C."/>
            <person name="de Hoog S."/>
            <person name="Gorbushina A."/>
            <person name="Walker B."/>
            <person name="Young S.K."/>
            <person name="Zeng Q."/>
            <person name="Gargeya S."/>
            <person name="Fitzgerald M."/>
            <person name="Haas B."/>
            <person name="Abouelleil A."/>
            <person name="Allen A.W."/>
            <person name="Alvarado L."/>
            <person name="Arachchi H.M."/>
            <person name="Berlin A.M."/>
            <person name="Chapman S.B."/>
            <person name="Gainer-Dewar J."/>
            <person name="Goldberg J."/>
            <person name="Griggs A."/>
            <person name="Gujja S."/>
            <person name="Hansen M."/>
            <person name="Howarth C."/>
            <person name="Imamovic A."/>
            <person name="Ireland A."/>
            <person name="Larimer J."/>
            <person name="McCowan C."/>
            <person name="Murphy C."/>
            <person name="Pearson M."/>
            <person name="Poon T.W."/>
            <person name="Priest M."/>
            <person name="Roberts A."/>
            <person name="Saif S."/>
            <person name="Shea T."/>
            <person name="Sisk P."/>
            <person name="Sykes S."/>
            <person name="Wortman J."/>
            <person name="Nusbaum C."/>
            <person name="Birren B."/>
        </authorList>
    </citation>
    <scope>NUCLEOTIDE SEQUENCE [LARGE SCALE GENOMIC DNA]</scope>
    <source>
        <strain evidence="2 3">CBS 160.54</strain>
    </source>
</reference>
<dbReference type="OrthoDB" id="10627784at2759"/>
<dbReference type="GeneID" id="19982257"/>
<dbReference type="EMBL" id="KB822704">
    <property type="protein sequence ID" value="ETI24395.1"/>
    <property type="molecule type" value="Genomic_DNA"/>
</dbReference>
<dbReference type="RefSeq" id="XP_008726331.1">
    <property type="nucleotide sequence ID" value="XM_008728109.1"/>
</dbReference>
<dbReference type="VEuPathDB" id="FungiDB:G647_03764"/>
<sequence>MSPFQPDGRDCPTGIKIEADGNDPFGSCWQSQTTSGAVSMDIDGGRISGRQQDIASGNSDPRQNTSVRRRLAVSHATKLKEALHNERGSDQGRSSKSCPPGDWIEPQNHVGGATLQLQPPSEAGQHKGPHTENVRESAPASVDVHMSLQPLASRLQVLKEEDAKLQQDEVKLTAQVKDSEAACGRMIQQYLEIARAIAARKQHIQEDKARLEGVQQSRDRIETEVTAIIARIASSVHPGGSLK</sequence>
<accession>V9DC35</accession>
<feature type="region of interest" description="Disordered" evidence="1">
    <location>
        <begin position="1"/>
        <end position="139"/>
    </location>
</feature>
<feature type="compositionally biased region" description="Polar residues" evidence="1">
    <location>
        <begin position="28"/>
        <end position="37"/>
    </location>
</feature>